<evidence type="ECO:0000256" key="1">
    <source>
        <dbReference type="SAM" id="MobiDB-lite"/>
    </source>
</evidence>
<evidence type="ECO:0000256" key="2">
    <source>
        <dbReference type="SAM" id="SignalP"/>
    </source>
</evidence>
<proteinExistence type="predicted"/>
<protein>
    <submittedName>
        <fullName evidence="3">Uncharacterized protein</fullName>
    </submittedName>
</protein>
<dbReference type="Proteomes" id="UP000886520">
    <property type="component" value="Chromosome 19"/>
</dbReference>
<gene>
    <name evidence="3" type="ORF">GOP47_0019867</name>
</gene>
<keyword evidence="4" id="KW-1185">Reference proteome</keyword>
<dbReference type="OrthoDB" id="1985175at2759"/>
<dbReference type="EMBL" id="JABFUD020000019">
    <property type="protein sequence ID" value="KAI5065172.1"/>
    <property type="molecule type" value="Genomic_DNA"/>
</dbReference>
<accession>A0A9D4UCK9</accession>
<comment type="caution">
    <text evidence="3">The sequence shown here is derived from an EMBL/GenBank/DDBJ whole genome shotgun (WGS) entry which is preliminary data.</text>
</comment>
<dbReference type="PRINTS" id="PR01217">
    <property type="entry name" value="PRICHEXTENSN"/>
</dbReference>
<evidence type="ECO:0000313" key="4">
    <source>
        <dbReference type="Proteomes" id="UP000886520"/>
    </source>
</evidence>
<reference evidence="3" key="1">
    <citation type="submission" date="2021-01" db="EMBL/GenBank/DDBJ databases">
        <title>Adiantum capillus-veneris genome.</title>
        <authorList>
            <person name="Fang Y."/>
            <person name="Liao Q."/>
        </authorList>
    </citation>
    <scope>NUCLEOTIDE SEQUENCE</scope>
    <source>
        <strain evidence="3">H3</strain>
        <tissue evidence="3">Leaf</tissue>
    </source>
</reference>
<feature type="chain" id="PRO_5038416507" evidence="2">
    <location>
        <begin position="17"/>
        <end position="293"/>
    </location>
</feature>
<dbReference type="InterPro" id="IPR039923">
    <property type="entry name" value="Protodermal_1"/>
</dbReference>
<name>A0A9D4UCK9_ADICA</name>
<dbReference type="AlphaFoldDB" id="A0A9D4UCK9"/>
<dbReference type="PANTHER" id="PTHR33210">
    <property type="entry name" value="PROTODERMAL FACTOR 1"/>
    <property type="match status" value="1"/>
</dbReference>
<feature type="signal peptide" evidence="2">
    <location>
        <begin position="1"/>
        <end position="16"/>
    </location>
</feature>
<dbReference type="PANTHER" id="PTHR33210:SF18">
    <property type="entry name" value="PROTODERMAL FACTOR 1"/>
    <property type="match status" value="1"/>
</dbReference>
<feature type="compositionally biased region" description="Low complexity" evidence="1">
    <location>
        <begin position="28"/>
        <end position="174"/>
    </location>
</feature>
<organism evidence="3 4">
    <name type="scientific">Adiantum capillus-veneris</name>
    <name type="common">Maidenhair fern</name>
    <dbReference type="NCBI Taxonomy" id="13818"/>
    <lineage>
        <taxon>Eukaryota</taxon>
        <taxon>Viridiplantae</taxon>
        <taxon>Streptophyta</taxon>
        <taxon>Embryophyta</taxon>
        <taxon>Tracheophyta</taxon>
        <taxon>Polypodiopsida</taxon>
        <taxon>Polypodiidae</taxon>
        <taxon>Polypodiales</taxon>
        <taxon>Pteridineae</taxon>
        <taxon>Pteridaceae</taxon>
        <taxon>Vittarioideae</taxon>
        <taxon>Adiantum</taxon>
    </lineage>
</organism>
<keyword evidence="2" id="KW-0732">Signal</keyword>
<sequence>MALAVLLALLLVCAEAREPSRRLHSYYPKSGGSPDTGSSPSGSSPDTSSPYSKSGGSSPDTSSPSGSSPSGSSPDTSSPYSGGSSPDTSSPSRSSPDTGSPSGSSPDTSSPYPKSGNSPDVSTPSPDTTTPSPDVDTPTPDISMPTPDTSTPSPDVTTPTPDISTPTPDTSTPTGRYGGYGSHTGCGTPKFWKGNPGRIPKLLSLVSTLGKLFGPRILGLLGHKTMMGAIKDESPEAFPSLAREGATSLINAYAYKDFPLAAMDVVKEFNGALNSAELAREQALKFQRLNEAL</sequence>
<feature type="region of interest" description="Disordered" evidence="1">
    <location>
        <begin position="17"/>
        <end position="182"/>
    </location>
</feature>
<evidence type="ECO:0000313" key="3">
    <source>
        <dbReference type="EMBL" id="KAI5065172.1"/>
    </source>
</evidence>